<feature type="compositionally biased region" description="Basic residues" evidence="1">
    <location>
        <begin position="538"/>
        <end position="552"/>
    </location>
</feature>
<feature type="compositionally biased region" description="Low complexity" evidence="1">
    <location>
        <begin position="365"/>
        <end position="374"/>
    </location>
</feature>
<protein>
    <recommendedName>
        <fullName evidence="4">Centromere protein Scm3</fullName>
    </recommendedName>
</protein>
<feature type="compositionally biased region" description="Acidic residues" evidence="1">
    <location>
        <begin position="304"/>
        <end position="314"/>
    </location>
</feature>
<dbReference type="Gene3D" id="1.10.20.10">
    <property type="entry name" value="Histone, subunit A"/>
    <property type="match status" value="1"/>
</dbReference>
<evidence type="ECO:0000256" key="1">
    <source>
        <dbReference type="SAM" id="MobiDB-lite"/>
    </source>
</evidence>
<gene>
    <name evidence="2" type="ORF">Purlil1_3689</name>
</gene>
<feature type="region of interest" description="Disordered" evidence="1">
    <location>
        <begin position="1"/>
        <end position="26"/>
    </location>
</feature>
<keyword evidence="3" id="KW-1185">Reference proteome</keyword>
<dbReference type="InterPro" id="IPR018465">
    <property type="entry name" value="Scm3/HJURP"/>
</dbReference>
<dbReference type="EMBL" id="JAWRVI010000010">
    <property type="protein sequence ID" value="KAK4091850.1"/>
    <property type="molecule type" value="Genomic_DNA"/>
</dbReference>
<evidence type="ECO:0008006" key="4">
    <source>
        <dbReference type="Google" id="ProtNLM"/>
    </source>
</evidence>
<feature type="compositionally biased region" description="Acidic residues" evidence="1">
    <location>
        <begin position="818"/>
        <end position="830"/>
    </location>
</feature>
<sequence length="912" mass="97965">MEPPAKKRRQGQSPFDPSGGDDDDELFFEPHEIRAKRDPGYKLSLERAYADNRFQATMAHIFEKYSRDFEGIGDEIDMVTGEIVVNNGHLQNMRNEVDVGLTGPEDGVDDDDEGILLEDLLDEDVIGKDTRHYEEGPEGEDEDEEDRIIQGQELGQHSTALVPASHNHTTALESGYPSLLSGTFPGASGGFEAAAAFGASPLAFGTSPFAMDPWGLPSLFSSPSWEPPDIFPRQPKLLPSAGDRYSFPVQDGGSSIWAPNYRFKDDEPDRAAGSGQLGPPKPPGRTRTRPMKYLLPPNATRTEDDADEEVDEDAILSGKPTQHEISSKPADANQNLEDDPLNDAKAPTMAERRATKSTKRRDARAAATPATSLTVSEKSNVQTSTTGESPGAAVEQPLQTVPEPVISKPQPETASEAASPLNDATDDQEQSLRIQSGRTQNRVDPVPNISRSDVIEERQPQRTIMVEIPAIPPPNRDEYEEFNDLAEEAEEVADSQDEAPPTPEQDVADGTGVVTIAQPDLAALTDTPAPHGGNASHKQAHSSRGQKSRRKETRQEPSQLFTLSDDELPVFTRPTPPSILRGSKRTITRASSSELHDSGLGDSAATFSSTEQDEQDHEATASSSAADGKRPSRRESSRAVVLSDKETHTKPTRRESAVPGVGSSGDSTPRSSLGEQLNLSGSDPSTAAPKSLSTKPRSRSRRSKVAVAPAGAKIAGQEGATEQQPVVDAMTGQQSAPPASTIHEEPQTLPDNPATIQPLEHGHGDTAQTSPTKPTPAKATPNKPPPATPSKPHTPRHTSIPTARAPSSRRSILSLLSADDDADDDDEKDLDELGRAIGASGLPAPFLSSGAPSSRKIWKSSARTTEIYHTPIKRRPTDMVSPSSIIRTPGGTKRTCGLDGYRCGRDFCFTCL</sequence>
<name>A0ABR0C6K7_PURLI</name>
<proteinExistence type="predicted"/>
<feature type="compositionally biased region" description="Basic residues" evidence="1">
    <location>
        <begin position="1"/>
        <end position="10"/>
    </location>
</feature>
<dbReference type="PANTHER" id="PTHR15992:SF5">
    <property type="entry name" value="HOLLIDAY JUNCTION RECOGNITION PROTEIN"/>
    <property type="match status" value="1"/>
</dbReference>
<feature type="compositionally biased region" description="Polar residues" evidence="1">
    <location>
        <begin position="431"/>
        <end position="442"/>
    </location>
</feature>
<dbReference type="Pfam" id="PF10384">
    <property type="entry name" value="Scm3"/>
    <property type="match status" value="1"/>
</dbReference>
<feature type="compositionally biased region" description="Polar residues" evidence="1">
    <location>
        <begin position="375"/>
        <end position="388"/>
    </location>
</feature>
<evidence type="ECO:0000313" key="2">
    <source>
        <dbReference type="EMBL" id="KAK4091850.1"/>
    </source>
</evidence>
<feature type="region of interest" description="Disordered" evidence="1">
    <location>
        <begin position="258"/>
        <end position="830"/>
    </location>
</feature>
<dbReference type="Proteomes" id="UP001287286">
    <property type="component" value="Unassembled WGS sequence"/>
</dbReference>
<reference evidence="2 3" key="1">
    <citation type="journal article" date="2024" name="Microbiol. Resour. Announc.">
        <title>Genome annotations for the ascomycete fungi Trichoderma harzianum, Trichoderma aggressivum, and Purpureocillium lilacinum.</title>
        <authorList>
            <person name="Beijen E.P.W."/>
            <person name="Ohm R.A."/>
        </authorList>
    </citation>
    <scope>NUCLEOTIDE SEQUENCE [LARGE SCALE GENOMIC DNA]</scope>
    <source>
        <strain evidence="2 3">CBS 150709</strain>
    </source>
</reference>
<organism evidence="2 3">
    <name type="scientific">Purpureocillium lilacinum</name>
    <name type="common">Paecilomyces lilacinus</name>
    <dbReference type="NCBI Taxonomy" id="33203"/>
    <lineage>
        <taxon>Eukaryota</taxon>
        <taxon>Fungi</taxon>
        <taxon>Dikarya</taxon>
        <taxon>Ascomycota</taxon>
        <taxon>Pezizomycotina</taxon>
        <taxon>Sordariomycetes</taxon>
        <taxon>Hypocreomycetidae</taxon>
        <taxon>Hypocreales</taxon>
        <taxon>Ophiocordycipitaceae</taxon>
        <taxon>Purpureocillium</taxon>
    </lineage>
</organism>
<dbReference type="PANTHER" id="PTHR15992">
    <property type="entry name" value="HOLLIDAY JUNCTION RECOGNITION PROTEIN"/>
    <property type="match status" value="1"/>
</dbReference>
<feature type="compositionally biased region" description="Low complexity" evidence="1">
    <location>
        <begin position="766"/>
        <end position="781"/>
    </location>
</feature>
<comment type="caution">
    <text evidence="2">The sequence shown here is derived from an EMBL/GenBank/DDBJ whole genome shotgun (WGS) entry which is preliminary data.</text>
</comment>
<dbReference type="InterPro" id="IPR009072">
    <property type="entry name" value="Histone-fold"/>
</dbReference>
<feature type="compositionally biased region" description="Basic and acidic residues" evidence="1">
    <location>
        <begin position="627"/>
        <end position="656"/>
    </location>
</feature>
<accession>A0ABR0C6K7</accession>
<feature type="compositionally biased region" description="Acidic residues" evidence="1">
    <location>
        <begin position="478"/>
        <end position="497"/>
    </location>
</feature>
<evidence type="ECO:0000313" key="3">
    <source>
        <dbReference type="Proteomes" id="UP001287286"/>
    </source>
</evidence>
<feature type="compositionally biased region" description="Polar residues" evidence="1">
    <location>
        <begin position="664"/>
        <end position="685"/>
    </location>
</feature>